<accession>A0ABD5A918</accession>
<dbReference type="RefSeq" id="WP_102492464.1">
    <property type="nucleotide sequence ID" value="NZ_JAUYVK010000006.1"/>
</dbReference>
<evidence type="ECO:0000313" key="1">
    <source>
        <dbReference type="EMBL" id="MDP2489473.1"/>
    </source>
</evidence>
<protein>
    <submittedName>
        <fullName evidence="1">Uncharacterized protein</fullName>
    </submittedName>
</protein>
<sequence>MNLFDLKVSTINRAIEPLIDDDKLKLKLFSVINELHRLLESRDDKYRSMRKAYIRELLEDKLKTDRELRLIVLRLRTEARKELLKAIEREQEGLWVYYLLMVELPLATSQRNTLAH</sequence>
<reference evidence="1" key="1">
    <citation type="submission" date="2023-07" db="EMBL/GenBank/DDBJ databases">
        <title>Genome content predicts the carbon catabolic preferences of heterotrophic bacteria.</title>
        <authorList>
            <person name="Gralka M."/>
        </authorList>
    </citation>
    <scope>NUCLEOTIDE SEQUENCE</scope>
    <source>
        <strain evidence="1">6E03</strain>
    </source>
</reference>
<name>A0ABD5A918_VIBSP</name>
<dbReference type="AlphaFoldDB" id="A0ABD5A918"/>
<organism evidence="1 2">
    <name type="scientific">Vibrio splendidus</name>
    <dbReference type="NCBI Taxonomy" id="29497"/>
    <lineage>
        <taxon>Bacteria</taxon>
        <taxon>Pseudomonadati</taxon>
        <taxon>Pseudomonadota</taxon>
        <taxon>Gammaproteobacteria</taxon>
        <taxon>Vibrionales</taxon>
        <taxon>Vibrionaceae</taxon>
        <taxon>Vibrio</taxon>
    </lineage>
</organism>
<dbReference type="EMBL" id="JAUYVK010000006">
    <property type="protein sequence ID" value="MDP2489473.1"/>
    <property type="molecule type" value="Genomic_DNA"/>
</dbReference>
<dbReference type="Proteomes" id="UP001177883">
    <property type="component" value="Unassembled WGS sequence"/>
</dbReference>
<evidence type="ECO:0000313" key="2">
    <source>
        <dbReference type="Proteomes" id="UP001177883"/>
    </source>
</evidence>
<comment type="caution">
    <text evidence="1">The sequence shown here is derived from an EMBL/GenBank/DDBJ whole genome shotgun (WGS) entry which is preliminary data.</text>
</comment>
<gene>
    <name evidence="1" type="ORF">Q8W38_09020</name>
</gene>
<proteinExistence type="predicted"/>